<dbReference type="GO" id="GO:0005829">
    <property type="term" value="C:cytosol"/>
    <property type="evidence" value="ECO:0007669"/>
    <property type="project" value="TreeGrafter"/>
</dbReference>
<evidence type="ECO:0000256" key="3">
    <source>
        <dbReference type="SAM" id="Coils"/>
    </source>
</evidence>
<evidence type="ECO:0000313" key="5">
    <source>
        <dbReference type="EMBL" id="SDT93177.1"/>
    </source>
</evidence>
<dbReference type="GO" id="GO:0050821">
    <property type="term" value="P:protein stabilization"/>
    <property type="evidence" value="ECO:0007669"/>
    <property type="project" value="TreeGrafter"/>
</dbReference>
<dbReference type="PANTHER" id="PTHR35089">
    <property type="entry name" value="CHAPERONE PROTEIN SKP"/>
    <property type="match status" value="1"/>
</dbReference>
<evidence type="ECO:0000256" key="2">
    <source>
        <dbReference type="ARBA" id="ARBA00022729"/>
    </source>
</evidence>
<dbReference type="AlphaFoldDB" id="A0A1H2EDF5"/>
<proteinExistence type="inferred from homology"/>
<name>A0A1H2EDF5_9GAMM</name>
<keyword evidence="2 4" id="KW-0732">Signal</keyword>
<protein>
    <submittedName>
        <fullName evidence="5">Periplasmic chaperone for outer membrane proteins Skp</fullName>
    </submittedName>
</protein>
<dbReference type="EMBL" id="LT629787">
    <property type="protein sequence ID" value="SDT93177.1"/>
    <property type="molecule type" value="Genomic_DNA"/>
</dbReference>
<reference evidence="6" key="1">
    <citation type="submission" date="2016-10" db="EMBL/GenBank/DDBJ databases">
        <authorList>
            <person name="Varghese N."/>
            <person name="Submissions S."/>
        </authorList>
    </citation>
    <scope>NUCLEOTIDE SEQUENCE [LARGE SCALE GENOMIC DNA]</scope>
    <source>
        <strain evidence="6">CECT 8338</strain>
    </source>
</reference>
<keyword evidence="6" id="KW-1185">Reference proteome</keyword>
<organism evidence="5 6">
    <name type="scientific">Halopseudomonas salegens</name>
    <dbReference type="NCBI Taxonomy" id="1434072"/>
    <lineage>
        <taxon>Bacteria</taxon>
        <taxon>Pseudomonadati</taxon>
        <taxon>Pseudomonadota</taxon>
        <taxon>Gammaproteobacteria</taxon>
        <taxon>Pseudomonadales</taxon>
        <taxon>Pseudomonadaceae</taxon>
        <taxon>Halopseudomonas</taxon>
    </lineage>
</organism>
<dbReference type="InterPro" id="IPR024930">
    <property type="entry name" value="Skp_dom_sf"/>
</dbReference>
<dbReference type="GO" id="GO:0051082">
    <property type="term" value="F:unfolded protein binding"/>
    <property type="evidence" value="ECO:0007669"/>
    <property type="project" value="InterPro"/>
</dbReference>
<dbReference type="STRING" id="1434072.SAMN05216210_0612"/>
<evidence type="ECO:0000313" key="6">
    <source>
        <dbReference type="Proteomes" id="UP000243924"/>
    </source>
</evidence>
<dbReference type="SMART" id="SM00935">
    <property type="entry name" value="OmpH"/>
    <property type="match status" value="1"/>
</dbReference>
<evidence type="ECO:0000256" key="1">
    <source>
        <dbReference type="ARBA" id="ARBA00009091"/>
    </source>
</evidence>
<accession>A0A1H2EDF5</accession>
<keyword evidence="3" id="KW-0175">Coiled coil</keyword>
<feature type="signal peptide" evidence="4">
    <location>
        <begin position="1"/>
        <end position="22"/>
    </location>
</feature>
<dbReference type="InterPro" id="IPR005632">
    <property type="entry name" value="Chaperone_Skp"/>
</dbReference>
<dbReference type="Gene3D" id="3.30.910.20">
    <property type="entry name" value="Skp domain"/>
    <property type="match status" value="1"/>
</dbReference>
<gene>
    <name evidence="5" type="ORF">SAMN05216210_0612</name>
</gene>
<dbReference type="Pfam" id="PF03938">
    <property type="entry name" value="OmpH"/>
    <property type="match status" value="1"/>
</dbReference>
<comment type="similarity">
    <text evidence="1">Belongs to the Skp family.</text>
</comment>
<feature type="coiled-coil region" evidence="3">
    <location>
        <begin position="45"/>
        <end position="119"/>
    </location>
</feature>
<dbReference type="RefSeq" id="WP_092384023.1">
    <property type="nucleotide sequence ID" value="NZ_LT629787.1"/>
</dbReference>
<dbReference type="Proteomes" id="UP000243924">
    <property type="component" value="Chromosome I"/>
</dbReference>
<sequence>MRNLFKTIALVALVGVTLPAAAEMKIAVINYERAVMESDAAKRHSAEMEERLGSQVQRLQNLEREMRRLQERGQAERDRLEQDELEKLELEFRQRAREREQQAQQLQEAKQAADRQMLEQLQPRLNSVIETIIDSNDYDLVLDASAVVHVTPDRDITNQVIERLNSSR</sequence>
<dbReference type="OrthoDB" id="6120044at2"/>
<evidence type="ECO:0000256" key="4">
    <source>
        <dbReference type="SAM" id="SignalP"/>
    </source>
</evidence>
<dbReference type="PANTHER" id="PTHR35089:SF1">
    <property type="entry name" value="CHAPERONE PROTEIN SKP"/>
    <property type="match status" value="1"/>
</dbReference>
<feature type="chain" id="PRO_5009272980" evidence="4">
    <location>
        <begin position="23"/>
        <end position="168"/>
    </location>
</feature>
<dbReference type="SUPFAM" id="SSF111384">
    <property type="entry name" value="OmpH-like"/>
    <property type="match status" value="1"/>
</dbReference>